<dbReference type="OrthoDB" id="8450798at2"/>
<dbReference type="InterPro" id="IPR051448">
    <property type="entry name" value="CdaR-like_regulators"/>
</dbReference>
<feature type="domain" description="PucR C-terminal helix-turn-helix" evidence="2">
    <location>
        <begin position="431"/>
        <end position="489"/>
    </location>
</feature>
<dbReference type="Pfam" id="PF13556">
    <property type="entry name" value="HTH_30"/>
    <property type="match status" value="1"/>
</dbReference>
<comment type="caution">
    <text evidence="3">The sequence shown here is derived from an EMBL/GenBank/DDBJ whole genome shotgun (WGS) entry which is preliminary data.</text>
</comment>
<dbReference type="RefSeq" id="WP_116021438.1">
    <property type="nucleotide sequence ID" value="NZ_QTTT01000001.1"/>
</dbReference>
<dbReference type="AlphaFoldDB" id="A0A3D9SIC2"/>
<evidence type="ECO:0000259" key="2">
    <source>
        <dbReference type="Pfam" id="PF13556"/>
    </source>
</evidence>
<dbReference type="InterPro" id="IPR012914">
    <property type="entry name" value="PucR_dom"/>
</dbReference>
<dbReference type="InterPro" id="IPR042070">
    <property type="entry name" value="PucR_C-HTH_sf"/>
</dbReference>
<evidence type="ECO:0000313" key="3">
    <source>
        <dbReference type="EMBL" id="REE95678.1"/>
    </source>
</evidence>
<dbReference type="Proteomes" id="UP000256661">
    <property type="component" value="Unassembled WGS sequence"/>
</dbReference>
<accession>A0A3D9SIC2</accession>
<reference evidence="3 4" key="1">
    <citation type="submission" date="2018-08" db="EMBL/GenBank/DDBJ databases">
        <title>Sequencing the genomes of 1000 actinobacteria strains.</title>
        <authorList>
            <person name="Klenk H.-P."/>
        </authorList>
    </citation>
    <scope>NUCLEOTIDE SEQUENCE [LARGE SCALE GENOMIC DNA]</scope>
    <source>
        <strain evidence="3 4">DSM 43927</strain>
    </source>
</reference>
<dbReference type="Pfam" id="PF07905">
    <property type="entry name" value="PucR"/>
    <property type="match status" value="1"/>
</dbReference>
<keyword evidence="4" id="KW-1185">Reference proteome</keyword>
<proteinExistence type="predicted"/>
<organism evidence="3 4">
    <name type="scientific">Thermomonospora umbrina</name>
    <dbReference type="NCBI Taxonomy" id="111806"/>
    <lineage>
        <taxon>Bacteria</taxon>
        <taxon>Bacillati</taxon>
        <taxon>Actinomycetota</taxon>
        <taxon>Actinomycetes</taxon>
        <taxon>Streptosporangiales</taxon>
        <taxon>Thermomonosporaceae</taxon>
        <taxon>Thermomonospora</taxon>
    </lineage>
</organism>
<sequence>MPPTLAAVAALPQLGLRPLTGGPPALEAGVHWVAVSELEDPTPFLEGGELLLTTGMRLNARTAEPYIARLVRRRVAGLGFGVGLGHEEIPPELTGAAERHGLPLLEVPRRTPFIAIGKAVSGMLAAERYEAVTRSFQAQRELTRAALKGSKALVIRLARELDGWALLLGPTGDVLRAAPESARRHADDLAGELDRLRAGGASVAISGRDSHVVIQPLGVSGRPRGFLAVGTAEPLPPVAHTIVGAAVSLLTLRSETPSADRALRAALASLLLGEPPTTPPNDRAAAPAPSGVPAVGGLDGVIAPPVRVLFCGAGRAVLEALEAAPGGDRCLAVELADGRAVIVPETAAEPVIAAVAATGPVGVSDATGLNGLPTALIQARRARAAAGRNGPDVLRYAELPGRGVHGLLDPEAARGFADGLLSPLRDEDPELVRSLHAYLAANGQGETAARALGVHRHTLRHRMRKAAEILGRDLDDPGVRAELWIALTAPAR</sequence>
<evidence type="ECO:0000313" key="4">
    <source>
        <dbReference type="Proteomes" id="UP000256661"/>
    </source>
</evidence>
<dbReference type="PANTHER" id="PTHR33744">
    <property type="entry name" value="CARBOHYDRATE DIACID REGULATOR"/>
    <property type="match status" value="1"/>
</dbReference>
<dbReference type="PANTHER" id="PTHR33744:SF1">
    <property type="entry name" value="DNA-BINDING TRANSCRIPTIONAL ACTIVATOR ADER"/>
    <property type="match status" value="1"/>
</dbReference>
<evidence type="ECO:0000259" key="1">
    <source>
        <dbReference type="Pfam" id="PF07905"/>
    </source>
</evidence>
<dbReference type="EMBL" id="QTTT01000001">
    <property type="protein sequence ID" value="REE95678.1"/>
    <property type="molecule type" value="Genomic_DNA"/>
</dbReference>
<dbReference type="InterPro" id="IPR025736">
    <property type="entry name" value="PucR_C-HTH_dom"/>
</dbReference>
<dbReference type="Gene3D" id="1.10.10.2840">
    <property type="entry name" value="PucR C-terminal helix-turn-helix domain"/>
    <property type="match status" value="1"/>
</dbReference>
<protein>
    <submittedName>
        <fullName evidence="3">Purine catabolism regulator</fullName>
    </submittedName>
</protein>
<gene>
    <name evidence="3" type="ORF">DFJ69_1087</name>
</gene>
<name>A0A3D9SIC2_9ACTN</name>
<feature type="domain" description="Purine catabolism PurC-like" evidence="1">
    <location>
        <begin position="8"/>
        <end position="122"/>
    </location>
</feature>